<evidence type="ECO:0000313" key="9">
    <source>
        <dbReference type="Proteomes" id="UP000269708"/>
    </source>
</evidence>
<feature type="transmembrane region" description="Helical" evidence="6">
    <location>
        <begin position="68"/>
        <end position="90"/>
    </location>
</feature>
<keyword evidence="3 6" id="KW-0812">Transmembrane</keyword>
<dbReference type="SUPFAM" id="SSF103481">
    <property type="entry name" value="Multidrug resistance efflux transporter EmrE"/>
    <property type="match status" value="2"/>
</dbReference>
<evidence type="ECO:0000256" key="5">
    <source>
        <dbReference type="ARBA" id="ARBA00023136"/>
    </source>
</evidence>
<feature type="transmembrane region" description="Helical" evidence="6">
    <location>
        <begin position="153"/>
        <end position="171"/>
    </location>
</feature>
<dbReference type="InterPro" id="IPR000620">
    <property type="entry name" value="EamA_dom"/>
</dbReference>
<dbReference type="GO" id="GO:0016020">
    <property type="term" value="C:membrane"/>
    <property type="evidence" value="ECO:0007669"/>
    <property type="project" value="UniProtKB-SubCell"/>
</dbReference>
<protein>
    <submittedName>
        <fullName evidence="8">EamA-like transporter family protein</fullName>
    </submittedName>
</protein>
<feature type="transmembrane region" description="Helical" evidence="6">
    <location>
        <begin position="272"/>
        <end position="290"/>
    </location>
</feature>
<comment type="subcellular location">
    <subcellularLocation>
        <location evidence="1">Membrane</location>
        <topology evidence="1">Multi-pass membrane protein</topology>
    </subcellularLocation>
</comment>
<comment type="caution">
    <text evidence="8">The sequence shown here is derived from an EMBL/GenBank/DDBJ whole genome shotgun (WGS) entry which is preliminary data.</text>
</comment>
<keyword evidence="4 6" id="KW-1133">Transmembrane helix</keyword>
<accession>A0A3N4VED5</accession>
<feature type="domain" description="EamA" evidence="7">
    <location>
        <begin position="10"/>
        <end position="140"/>
    </location>
</feature>
<evidence type="ECO:0000256" key="3">
    <source>
        <dbReference type="ARBA" id="ARBA00022692"/>
    </source>
</evidence>
<dbReference type="OrthoDB" id="9810556at2"/>
<dbReference type="InterPro" id="IPR050638">
    <property type="entry name" value="AA-Vitamin_Transporters"/>
</dbReference>
<feature type="transmembrane region" description="Helical" evidence="6">
    <location>
        <begin position="178"/>
        <end position="204"/>
    </location>
</feature>
<evidence type="ECO:0000313" key="8">
    <source>
        <dbReference type="EMBL" id="RPE80163.1"/>
    </source>
</evidence>
<organism evidence="8 9">
    <name type="scientific">Vulcaniibacterium tengchongense</name>
    <dbReference type="NCBI Taxonomy" id="1273429"/>
    <lineage>
        <taxon>Bacteria</taxon>
        <taxon>Pseudomonadati</taxon>
        <taxon>Pseudomonadota</taxon>
        <taxon>Gammaproteobacteria</taxon>
        <taxon>Lysobacterales</taxon>
        <taxon>Lysobacteraceae</taxon>
        <taxon>Vulcaniibacterium</taxon>
    </lineage>
</organism>
<dbReference type="AlphaFoldDB" id="A0A3N4VED5"/>
<dbReference type="PANTHER" id="PTHR32322:SF2">
    <property type="entry name" value="EAMA DOMAIN-CONTAINING PROTEIN"/>
    <property type="match status" value="1"/>
</dbReference>
<evidence type="ECO:0000256" key="1">
    <source>
        <dbReference type="ARBA" id="ARBA00004141"/>
    </source>
</evidence>
<evidence type="ECO:0000256" key="2">
    <source>
        <dbReference type="ARBA" id="ARBA00007362"/>
    </source>
</evidence>
<evidence type="ECO:0000256" key="4">
    <source>
        <dbReference type="ARBA" id="ARBA00022989"/>
    </source>
</evidence>
<feature type="transmembrane region" description="Helical" evidence="6">
    <location>
        <begin position="35"/>
        <end position="56"/>
    </location>
</feature>
<name>A0A3N4VED5_9GAMM</name>
<dbReference type="EMBL" id="RKQN01000002">
    <property type="protein sequence ID" value="RPE80163.1"/>
    <property type="molecule type" value="Genomic_DNA"/>
</dbReference>
<comment type="similarity">
    <text evidence="2">Belongs to the EamA transporter family.</text>
</comment>
<gene>
    <name evidence="8" type="ORF">EDC50_1995</name>
</gene>
<dbReference type="InterPro" id="IPR037185">
    <property type="entry name" value="EmrE-like"/>
</dbReference>
<evidence type="ECO:0000259" key="7">
    <source>
        <dbReference type="Pfam" id="PF00892"/>
    </source>
</evidence>
<dbReference type="Proteomes" id="UP000269708">
    <property type="component" value="Unassembled WGS sequence"/>
</dbReference>
<keyword evidence="9" id="KW-1185">Reference proteome</keyword>
<dbReference type="Pfam" id="PF00892">
    <property type="entry name" value="EamA"/>
    <property type="match status" value="1"/>
</dbReference>
<keyword evidence="5 6" id="KW-0472">Membrane</keyword>
<sequence>MNALATRLALTLATGSLVGAGFVLAKLLLNAGASQAAIAFVQLAGAAALMLLALGLGRRLPPRDGVHLRYFLASALIGIAAGPLLGNWVLARIPAGVFTVLVTLSPMFTALFNAALDRRWPPAQTLAGTGLGLAGVLLVLVPRAQAVDAEQGLALAVAVGVPMLLAAGNVYRSRRWPAGLAAPAASAGTLALQAALLAPLFLAGLRGAGGAALLPLWPLLAGLVAVTIASQLAGAYLQKRAGAAAYSQIGYVIALTGVAASALLFGEALGALFWPALALVFAGIVLTNRAPAAAPAATMPAAAAAR</sequence>
<feature type="transmembrane region" description="Helical" evidence="6">
    <location>
        <begin position="123"/>
        <end position="141"/>
    </location>
</feature>
<feature type="transmembrane region" description="Helical" evidence="6">
    <location>
        <begin position="216"/>
        <end position="237"/>
    </location>
</feature>
<feature type="transmembrane region" description="Helical" evidence="6">
    <location>
        <begin position="96"/>
        <end position="116"/>
    </location>
</feature>
<dbReference type="PANTHER" id="PTHR32322">
    <property type="entry name" value="INNER MEMBRANE TRANSPORTER"/>
    <property type="match status" value="1"/>
</dbReference>
<proteinExistence type="inferred from homology"/>
<reference evidence="8 9" key="1">
    <citation type="submission" date="2018-11" db="EMBL/GenBank/DDBJ databases">
        <title>Genomic Encyclopedia of Type Strains, Phase IV (KMG-IV): sequencing the most valuable type-strain genomes for metagenomic binning, comparative biology and taxonomic classification.</title>
        <authorList>
            <person name="Goeker M."/>
        </authorList>
    </citation>
    <scope>NUCLEOTIDE SEQUENCE [LARGE SCALE GENOMIC DNA]</scope>
    <source>
        <strain evidence="8 9">DSM 25623</strain>
    </source>
</reference>
<dbReference type="RefSeq" id="WP_123770309.1">
    <property type="nucleotide sequence ID" value="NZ_RKQN01000002.1"/>
</dbReference>
<evidence type="ECO:0000256" key="6">
    <source>
        <dbReference type="SAM" id="Phobius"/>
    </source>
</evidence>
<feature type="transmembrane region" description="Helical" evidence="6">
    <location>
        <begin position="249"/>
        <end position="266"/>
    </location>
</feature>